<organism evidence="1 2">
    <name type="scientific">Brevundimonas phage vB_BpoS-Babayka</name>
    <dbReference type="NCBI Taxonomy" id="2948596"/>
    <lineage>
        <taxon>Viruses</taxon>
        <taxon>Duplodnaviria</taxon>
        <taxon>Heunggongvirae</taxon>
        <taxon>Uroviricota</taxon>
        <taxon>Caudoviricetes</taxon>
        <taxon>Autographivirales</taxon>
        <taxon>Autonotataviridae</taxon>
        <taxon>Conareevirus</taxon>
        <taxon>Conareevirus babayka</taxon>
    </lineage>
</organism>
<sequence length="165" mass="18082">MSRSPSNFAAPSNLSQIDTNIKWIGRTGKKLDAIIHATACAIIVHAKEHGDCSRAKTLLDAMPKSGRAKALLAWFETMSPIRFNGDGEVGLLADKEKRVWLVDEAKATPFWELNPEKDVVVFDLDKALAALLKKANDQEQKGVFVPDAATKARLAQVRSLVKTSK</sequence>
<evidence type="ECO:0000313" key="1">
    <source>
        <dbReference type="EMBL" id="USN16826.1"/>
    </source>
</evidence>
<proteinExistence type="predicted"/>
<gene>
    <name evidence="1" type="ORF">BABAYKA_00230</name>
</gene>
<dbReference type="Proteomes" id="UP001057237">
    <property type="component" value="Segment"/>
</dbReference>
<accession>A0A9E7SMC6</accession>
<reference evidence="1" key="1">
    <citation type="submission" date="2022-05" db="EMBL/GenBank/DDBJ databases">
        <authorList>
            <person name="Friedrich I."/>
            <person name="Poehlein A."/>
            <person name="Schneider D."/>
            <person name="Hertel R."/>
            <person name="Daniel R."/>
        </authorList>
    </citation>
    <scope>NUCLEOTIDE SEQUENCE</scope>
</reference>
<evidence type="ECO:0000313" key="2">
    <source>
        <dbReference type="Proteomes" id="UP001057237"/>
    </source>
</evidence>
<protein>
    <submittedName>
        <fullName evidence="1">Uncharacterized protein</fullName>
    </submittedName>
</protein>
<keyword evidence="2" id="KW-1185">Reference proteome</keyword>
<dbReference type="EMBL" id="ON529868">
    <property type="protein sequence ID" value="USN16826.1"/>
    <property type="molecule type" value="Genomic_DNA"/>
</dbReference>
<name>A0A9E7SMC6_9CAUD</name>